<feature type="region of interest" description="Disordered" evidence="1">
    <location>
        <begin position="89"/>
        <end position="147"/>
    </location>
</feature>
<evidence type="ECO:0000313" key="2">
    <source>
        <dbReference type="EMBL" id="KAK9820117.1"/>
    </source>
</evidence>
<protein>
    <recommendedName>
        <fullName evidence="4">Transposase</fullName>
    </recommendedName>
</protein>
<reference evidence="2 3" key="1">
    <citation type="journal article" date="2024" name="Nat. Commun.">
        <title>Phylogenomics reveals the evolutionary origins of lichenization in chlorophyte algae.</title>
        <authorList>
            <person name="Puginier C."/>
            <person name="Libourel C."/>
            <person name="Otte J."/>
            <person name="Skaloud P."/>
            <person name="Haon M."/>
            <person name="Grisel S."/>
            <person name="Petersen M."/>
            <person name="Berrin J.G."/>
            <person name="Delaux P.M."/>
            <person name="Dal Grande F."/>
            <person name="Keller J."/>
        </authorList>
    </citation>
    <scope>NUCLEOTIDE SEQUENCE [LARGE SCALE GENOMIC DNA]</scope>
    <source>
        <strain evidence="2 3">SAG 2043</strain>
    </source>
</reference>
<dbReference type="EMBL" id="JALJOR010000003">
    <property type="protein sequence ID" value="KAK9820117.1"/>
    <property type="molecule type" value="Genomic_DNA"/>
</dbReference>
<proteinExistence type="predicted"/>
<evidence type="ECO:0008006" key="4">
    <source>
        <dbReference type="Google" id="ProtNLM"/>
    </source>
</evidence>
<organism evidence="2 3">
    <name type="scientific">[Myrmecia] bisecta</name>
    <dbReference type="NCBI Taxonomy" id="41462"/>
    <lineage>
        <taxon>Eukaryota</taxon>
        <taxon>Viridiplantae</taxon>
        <taxon>Chlorophyta</taxon>
        <taxon>core chlorophytes</taxon>
        <taxon>Trebouxiophyceae</taxon>
        <taxon>Trebouxiales</taxon>
        <taxon>Trebouxiaceae</taxon>
        <taxon>Myrmecia</taxon>
    </lineage>
</organism>
<feature type="region of interest" description="Disordered" evidence="1">
    <location>
        <begin position="1"/>
        <end position="26"/>
    </location>
</feature>
<dbReference type="Proteomes" id="UP001489004">
    <property type="component" value="Unassembled WGS sequence"/>
</dbReference>
<dbReference type="AlphaFoldDB" id="A0AAW1QFC8"/>
<feature type="compositionally biased region" description="Polar residues" evidence="1">
    <location>
        <begin position="137"/>
        <end position="147"/>
    </location>
</feature>
<accession>A0AAW1QFC8</accession>
<gene>
    <name evidence="2" type="ORF">WJX72_006322</name>
</gene>
<evidence type="ECO:0000256" key="1">
    <source>
        <dbReference type="SAM" id="MobiDB-lite"/>
    </source>
</evidence>
<comment type="caution">
    <text evidence="2">The sequence shown here is derived from an EMBL/GenBank/DDBJ whole genome shotgun (WGS) entry which is preliminary data.</text>
</comment>
<evidence type="ECO:0000313" key="3">
    <source>
        <dbReference type="Proteomes" id="UP001489004"/>
    </source>
</evidence>
<keyword evidence="3" id="KW-1185">Reference proteome</keyword>
<name>A0AAW1QFC8_9CHLO</name>
<sequence length="147" mass="16407">MQADWSTPAGHARRLDGRPGEPTASQLREGVKEKIIYDLSVSNEKLETENTRLRQHIMDMRRVARHCFNGTAHEAFTFPELEAITADAMNGTAKGEPSRRTASQTEARRLARQRRLRAQAKLQSSSPVIAAEDRAEPQQQPLESSGS</sequence>